<accession>A0A444Y6D1</accession>
<evidence type="ECO:0000313" key="2">
    <source>
        <dbReference type="Proteomes" id="UP000289738"/>
    </source>
</evidence>
<dbReference type="Proteomes" id="UP000289738">
    <property type="component" value="Chromosome B08"/>
</dbReference>
<organism evidence="1 2">
    <name type="scientific">Arachis hypogaea</name>
    <name type="common">Peanut</name>
    <dbReference type="NCBI Taxonomy" id="3818"/>
    <lineage>
        <taxon>Eukaryota</taxon>
        <taxon>Viridiplantae</taxon>
        <taxon>Streptophyta</taxon>
        <taxon>Embryophyta</taxon>
        <taxon>Tracheophyta</taxon>
        <taxon>Spermatophyta</taxon>
        <taxon>Magnoliopsida</taxon>
        <taxon>eudicotyledons</taxon>
        <taxon>Gunneridae</taxon>
        <taxon>Pentapetalae</taxon>
        <taxon>rosids</taxon>
        <taxon>fabids</taxon>
        <taxon>Fabales</taxon>
        <taxon>Fabaceae</taxon>
        <taxon>Papilionoideae</taxon>
        <taxon>50 kb inversion clade</taxon>
        <taxon>dalbergioids sensu lato</taxon>
        <taxon>Dalbergieae</taxon>
        <taxon>Pterocarpus clade</taxon>
        <taxon>Arachis</taxon>
    </lineage>
</organism>
<dbReference type="EMBL" id="SDMP01000018">
    <property type="protein sequence ID" value="RYQ97426.1"/>
    <property type="molecule type" value="Genomic_DNA"/>
</dbReference>
<comment type="caution">
    <text evidence="1">The sequence shown here is derived from an EMBL/GenBank/DDBJ whole genome shotgun (WGS) entry which is preliminary data.</text>
</comment>
<gene>
    <name evidence="1" type="ORF">Ahy_B08g093470</name>
</gene>
<proteinExistence type="predicted"/>
<reference evidence="1 2" key="1">
    <citation type="submission" date="2019-01" db="EMBL/GenBank/DDBJ databases">
        <title>Sequencing of cultivated peanut Arachis hypogaea provides insights into genome evolution and oil improvement.</title>
        <authorList>
            <person name="Chen X."/>
        </authorList>
    </citation>
    <scope>NUCLEOTIDE SEQUENCE [LARGE SCALE GENOMIC DNA]</scope>
    <source>
        <strain evidence="2">cv. Fuhuasheng</strain>
        <tissue evidence="1">Leaves</tissue>
    </source>
</reference>
<protein>
    <recommendedName>
        <fullName evidence="3">ACT domain-containing protein</fullName>
    </recommendedName>
</protein>
<dbReference type="AlphaFoldDB" id="A0A444Y6D1"/>
<dbReference type="Gramene" id="arahy.Tifrunner.gnm2.ann2.Ah18g112300.1">
    <property type="protein sequence ID" value="arahy.Tifrunner.gnm2.ann2.Ah18g112300.1-CDS"/>
    <property type="gene ID" value="arahy.Tifrunner.gnm2.ann2.Ah18g112300"/>
</dbReference>
<evidence type="ECO:0000313" key="1">
    <source>
        <dbReference type="EMBL" id="RYQ97426.1"/>
    </source>
</evidence>
<sequence>MKMQTEVNHISRTEFLLKVCWEQKPSGFSRFMEAINSFGFQVKNANMTTIDGKAQIILTVE</sequence>
<name>A0A444Y6D1_ARAHY</name>
<evidence type="ECO:0008006" key="3">
    <source>
        <dbReference type="Google" id="ProtNLM"/>
    </source>
</evidence>
<dbReference type="SMR" id="A0A444Y6D1"/>
<keyword evidence="2" id="KW-1185">Reference proteome</keyword>